<sequence length="157" mass="17375">MNCRDFRRRLLVDPAREDTEDARHAARCPACAAERARARAFEERLRTLLAEEVETHPVPSAGRSERPRRLRMIPRALAATALLAFGLIAWLGDNRRAHGSRPDPNRASHPLGANRFAKNPSGVRIHSHLPVTQSVTQSMSHRPAPDGITTTTHGDTA</sequence>
<accession>A0A1H2VFP1</accession>
<dbReference type="EMBL" id="FNNZ01000007">
    <property type="protein sequence ID" value="SDW67175.1"/>
    <property type="molecule type" value="Genomic_DNA"/>
</dbReference>
<dbReference type="AlphaFoldDB" id="A0A1H2VFP1"/>
<gene>
    <name evidence="3" type="ORF">SAMN05421783_1074</name>
</gene>
<reference evidence="4" key="1">
    <citation type="submission" date="2016-10" db="EMBL/GenBank/DDBJ databases">
        <authorList>
            <person name="Varghese N."/>
            <person name="Submissions S."/>
        </authorList>
    </citation>
    <scope>NUCLEOTIDE SEQUENCE [LARGE SCALE GENOMIC DNA]</scope>
    <source>
        <strain evidence="4">DSM 217</strain>
    </source>
</reference>
<dbReference type="Proteomes" id="UP000198816">
    <property type="component" value="Unassembled WGS sequence"/>
</dbReference>
<evidence type="ECO:0008006" key="5">
    <source>
        <dbReference type="Google" id="ProtNLM"/>
    </source>
</evidence>
<proteinExistence type="predicted"/>
<feature type="transmembrane region" description="Helical" evidence="2">
    <location>
        <begin position="72"/>
        <end position="92"/>
    </location>
</feature>
<protein>
    <recommendedName>
        <fullName evidence="5">Zinc-finger</fullName>
    </recommendedName>
</protein>
<evidence type="ECO:0000313" key="4">
    <source>
        <dbReference type="Proteomes" id="UP000198816"/>
    </source>
</evidence>
<feature type="region of interest" description="Disordered" evidence="1">
    <location>
        <begin position="97"/>
        <end position="122"/>
    </location>
</feature>
<keyword evidence="4" id="KW-1185">Reference proteome</keyword>
<evidence type="ECO:0000256" key="1">
    <source>
        <dbReference type="SAM" id="MobiDB-lite"/>
    </source>
</evidence>
<dbReference type="RefSeq" id="WP_093030369.1">
    <property type="nucleotide sequence ID" value="NZ_FNNZ01000007.1"/>
</dbReference>
<evidence type="ECO:0000256" key="2">
    <source>
        <dbReference type="SAM" id="Phobius"/>
    </source>
</evidence>
<name>A0A1H2VFP1_THIRO</name>
<evidence type="ECO:0000313" key="3">
    <source>
        <dbReference type="EMBL" id="SDW67175.1"/>
    </source>
</evidence>
<keyword evidence="2" id="KW-0472">Membrane</keyword>
<organism evidence="3 4">
    <name type="scientific">Thiocapsa roseopersicina</name>
    <dbReference type="NCBI Taxonomy" id="1058"/>
    <lineage>
        <taxon>Bacteria</taxon>
        <taxon>Pseudomonadati</taxon>
        <taxon>Pseudomonadota</taxon>
        <taxon>Gammaproteobacteria</taxon>
        <taxon>Chromatiales</taxon>
        <taxon>Chromatiaceae</taxon>
        <taxon>Thiocapsa</taxon>
    </lineage>
</organism>
<feature type="region of interest" description="Disordered" evidence="1">
    <location>
        <begin position="134"/>
        <end position="157"/>
    </location>
</feature>
<dbReference type="STRING" id="1058.SAMN05421783_1074"/>
<feature type="compositionally biased region" description="Polar residues" evidence="1">
    <location>
        <begin position="148"/>
        <end position="157"/>
    </location>
</feature>
<keyword evidence="2" id="KW-1133">Transmembrane helix</keyword>
<feature type="compositionally biased region" description="Basic and acidic residues" evidence="1">
    <location>
        <begin position="97"/>
        <end position="106"/>
    </location>
</feature>
<keyword evidence="2" id="KW-0812">Transmembrane</keyword>